<dbReference type="SMART" id="SM00696">
    <property type="entry name" value="DM9"/>
    <property type="match status" value="1"/>
</dbReference>
<evidence type="ECO:0000313" key="3">
    <source>
        <dbReference type="Proteomes" id="UP000801492"/>
    </source>
</evidence>
<feature type="signal peptide" evidence="1">
    <location>
        <begin position="1"/>
        <end position="20"/>
    </location>
</feature>
<evidence type="ECO:0000256" key="1">
    <source>
        <dbReference type="SAM" id="SignalP"/>
    </source>
</evidence>
<keyword evidence="1" id="KW-0732">Signal</keyword>
<feature type="chain" id="PRO_5035419356" evidence="1">
    <location>
        <begin position="21"/>
        <end position="209"/>
    </location>
</feature>
<proteinExistence type="predicted"/>
<sequence>MHFLQLVLFTAAVLFKHVHSVTVVVNNVEGYYWREYTGELPQDAVPGGLDKHGKTTYIGQALHIFPPNGKLIPGKIDADEKKMYYAWNDIKHVVTKNVKILCSQNPTNFKWIETDIQNIKSMPQEKFVLGGYDTDYPLYIGRKHTNGEVVLGKVTIPTPYDAFGYTIGEKAYFVKDTFEVLSYDSNTESTCTPTISKCSPEKIINIYVR</sequence>
<keyword evidence="3" id="KW-1185">Reference proteome</keyword>
<name>A0A8K0CFF5_IGNLU</name>
<dbReference type="AlphaFoldDB" id="A0A8K0CFF5"/>
<evidence type="ECO:0000313" key="2">
    <source>
        <dbReference type="EMBL" id="KAF2884631.1"/>
    </source>
</evidence>
<gene>
    <name evidence="2" type="ORF">ILUMI_21539</name>
</gene>
<organism evidence="2 3">
    <name type="scientific">Ignelater luminosus</name>
    <name type="common">Cucubano</name>
    <name type="synonym">Pyrophorus luminosus</name>
    <dbReference type="NCBI Taxonomy" id="2038154"/>
    <lineage>
        <taxon>Eukaryota</taxon>
        <taxon>Metazoa</taxon>
        <taxon>Ecdysozoa</taxon>
        <taxon>Arthropoda</taxon>
        <taxon>Hexapoda</taxon>
        <taxon>Insecta</taxon>
        <taxon>Pterygota</taxon>
        <taxon>Neoptera</taxon>
        <taxon>Endopterygota</taxon>
        <taxon>Coleoptera</taxon>
        <taxon>Polyphaga</taxon>
        <taxon>Elateriformia</taxon>
        <taxon>Elateroidea</taxon>
        <taxon>Elateridae</taxon>
        <taxon>Agrypninae</taxon>
        <taxon>Pyrophorini</taxon>
        <taxon>Ignelater</taxon>
    </lineage>
</organism>
<dbReference type="PANTHER" id="PTHR31649:SF10">
    <property type="entry name" value="IP19903P-RELATED"/>
    <property type="match status" value="1"/>
</dbReference>
<dbReference type="PANTHER" id="PTHR31649">
    <property type="entry name" value="AGAP009604-PA"/>
    <property type="match status" value="1"/>
</dbReference>
<dbReference type="OrthoDB" id="6767006at2759"/>
<comment type="caution">
    <text evidence="2">The sequence shown here is derived from an EMBL/GenBank/DDBJ whole genome shotgun (WGS) entry which is preliminary data.</text>
</comment>
<dbReference type="EMBL" id="VTPC01090147">
    <property type="protein sequence ID" value="KAF2884631.1"/>
    <property type="molecule type" value="Genomic_DNA"/>
</dbReference>
<dbReference type="Proteomes" id="UP000801492">
    <property type="component" value="Unassembled WGS sequence"/>
</dbReference>
<dbReference type="InterPro" id="IPR006616">
    <property type="entry name" value="DM9_repeat"/>
</dbReference>
<dbReference type="Pfam" id="PF11901">
    <property type="entry name" value="DM9"/>
    <property type="match status" value="1"/>
</dbReference>
<protein>
    <submittedName>
        <fullName evidence="2">Uncharacterized protein</fullName>
    </submittedName>
</protein>
<accession>A0A8K0CFF5</accession>
<reference evidence="2" key="1">
    <citation type="submission" date="2019-08" db="EMBL/GenBank/DDBJ databases">
        <title>The genome of the North American firefly Photinus pyralis.</title>
        <authorList>
            <consortium name="Photinus pyralis genome working group"/>
            <person name="Fallon T.R."/>
            <person name="Sander Lower S.E."/>
            <person name="Weng J.-K."/>
        </authorList>
    </citation>
    <scope>NUCLEOTIDE SEQUENCE</scope>
    <source>
        <strain evidence="2">TRF0915ILg1</strain>
        <tissue evidence="2">Whole body</tissue>
    </source>
</reference>